<sequence length="144" mass="15692">MPAEPPDALADLASRLRRGVLMTSRRLRNERTANLTEGQYSVLAHLEGQGPGTPSDLAARECVSAPSMTRTISCLTEDGLVERAAHPTDGRAVVVAITDAGREALHATRRRRDAWLAMRLDDLEPDELEALGRAADILRRIATQ</sequence>
<organism evidence="2 3">
    <name type="scientific">Salana multivorans</name>
    <dbReference type="NCBI Taxonomy" id="120377"/>
    <lineage>
        <taxon>Bacteria</taxon>
        <taxon>Bacillati</taxon>
        <taxon>Actinomycetota</taxon>
        <taxon>Actinomycetes</taxon>
        <taxon>Micrococcales</taxon>
        <taxon>Beutenbergiaceae</taxon>
        <taxon>Salana</taxon>
    </lineage>
</organism>
<dbReference type="Proteomes" id="UP000275356">
    <property type="component" value="Unassembled WGS sequence"/>
</dbReference>
<dbReference type="InterPro" id="IPR036390">
    <property type="entry name" value="WH_DNA-bd_sf"/>
</dbReference>
<dbReference type="InterPro" id="IPR000835">
    <property type="entry name" value="HTH_MarR-typ"/>
</dbReference>
<accession>A0A3N2D838</accession>
<dbReference type="AlphaFoldDB" id="A0A3N2D838"/>
<evidence type="ECO:0000259" key="1">
    <source>
        <dbReference type="PROSITE" id="PS50995"/>
    </source>
</evidence>
<dbReference type="PANTHER" id="PTHR39515:SF2">
    <property type="entry name" value="HTH-TYPE TRANSCRIPTIONAL REGULATOR RV0880"/>
    <property type="match status" value="1"/>
</dbReference>
<evidence type="ECO:0000313" key="2">
    <source>
        <dbReference type="EMBL" id="ROR95945.1"/>
    </source>
</evidence>
<gene>
    <name evidence="2" type="ORF">EDD28_0514</name>
</gene>
<dbReference type="SMART" id="SM00347">
    <property type="entry name" value="HTH_MARR"/>
    <property type="match status" value="1"/>
</dbReference>
<dbReference type="EMBL" id="RKHQ01000001">
    <property type="protein sequence ID" value="ROR95945.1"/>
    <property type="molecule type" value="Genomic_DNA"/>
</dbReference>
<reference evidence="2 3" key="1">
    <citation type="submission" date="2018-11" db="EMBL/GenBank/DDBJ databases">
        <title>Sequencing the genomes of 1000 actinobacteria strains.</title>
        <authorList>
            <person name="Klenk H.-P."/>
        </authorList>
    </citation>
    <scope>NUCLEOTIDE SEQUENCE [LARGE SCALE GENOMIC DNA]</scope>
    <source>
        <strain evidence="2 3">DSM 13521</strain>
    </source>
</reference>
<dbReference type="GO" id="GO:0003700">
    <property type="term" value="F:DNA-binding transcription factor activity"/>
    <property type="evidence" value="ECO:0007669"/>
    <property type="project" value="InterPro"/>
</dbReference>
<evidence type="ECO:0000313" key="3">
    <source>
        <dbReference type="Proteomes" id="UP000275356"/>
    </source>
</evidence>
<proteinExistence type="predicted"/>
<dbReference type="RefSeq" id="WP_245967888.1">
    <property type="nucleotide sequence ID" value="NZ_CALFQU010000028.1"/>
</dbReference>
<dbReference type="PANTHER" id="PTHR39515">
    <property type="entry name" value="CONSERVED PROTEIN"/>
    <property type="match status" value="1"/>
</dbReference>
<dbReference type="InterPro" id="IPR052526">
    <property type="entry name" value="HTH-type_Bedaq_tolerance"/>
</dbReference>
<protein>
    <submittedName>
        <fullName evidence="2">MarR family transcriptional regulator</fullName>
    </submittedName>
</protein>
<comment type="caution">
    <text evidence="2">The sequence shown here is derived from an EMBL/GenBank/DDBJ whole genome shotgun (WGS) entry which is preliminary data.</text>
</comment>
<keyword evidence="3" id="KW-1185">Reference proteome</keyword>
<dbReference type="Gene3D" id="1.10.10.10">
    <property type="entry name" value="Winged helix-like DNA-binding domain superfamily/Winged helix DNA-binding domain"/>
    <property type="match status" value="1"/>
</dbReference>
<dbReference type="SUPFAM" id="SSF46785">
    <property type="entry name" value="Winged helix' DNA-binding domain"/>
    <property type="match status" value="1"/>
</dbReference>
<dbReference type="PROSITE" id="PS50995">
    <property type="entry name" value="HTH_MARR_2"/>
    <property type="match status" value="1"/>
</dbReference>
<name>A0A3N2D838_9MICO</name>
<feature type="domain" description="HTH marR-type" evidence="1">
    <location>
        <begin position="9"/>
        <end position="140"/>
    </location>
</feature>
<dbReference type="InterPro" id="IPR036388">
    <property type="entry name" value="WH-like_DNA-bd_sf"/>
</dbReference>
<dbReference type="Pfam" id="PF01047">
    <property type="entry name" value="MarR"/>
    <property type="match status" value="1"/>
</dbReference>